<accession>A0ACC2PEG9</accession>
<proteinExistence type="predicted"/>
<dbReference type="EMBL" id="CM056741">
    <property type="protein sequence ID" value="KAJ8681498.1"/>
    <property type="molecule type" value="Genomic_DNA"/>
</dbReference>
<reference evidence="1" key="1">
    <citation type="submission" date="2023-04" db="EMBL/GenBank/DDBJ databases">
        <title>A chromosome-level genome assembly of the parasitoid wasp Eretmocerus hayati.</title>
        <authorList>
            <person name="Zhong Y."/>
            <person name="Liu S."/>
            <person name="Liu Y."/>
        </authorList>
    </citation>
    <scope>NUCLEOTIDE SEQUENCE</scope>
    <source>
        <strain evidence="1">ZJU_SS_LIU_2023</strain>
    </source>
</reference>
<sequence length="240" mass="27823">MIYQNRIVSKEHGVVKTRKHSSGNSWTLLDQYDEDVQLDRHQRHDKERPCNGTEEASHIPVSHPAILENSSPTPIPLVIISQSNEGTIPDFAKIEAARKILVKYRIFRQNRMKNQAVEQSMAMAMIQKAIQRFPIDVKKKTEALFKSKEKFIQKVMSEMDIANAAERRIQADFLVTRCIHVRNHSILRLRRTFKTLQSKWELAVTKLGEVSFRQSTVCDFCVVWKISSSLHKQPLFPRDS</sequence>
<name>A0ACC2PEG9_9HYME</name>
<organism evidence="1 2">
    <name type="scientific">Eretmocerus hayati</name>
    <dbReference type="NCBI Taxonomy" id="131215"/>
    <lineage>
        <taxon>Eukaryota</taxon>
        <taxon>Metazoa</taxon>
        <taxon>Ecdysozoa</taxon>
        <taxon>Arthropoda</taxon>
        <taxon>Hexapoda</taxon>
        <taxon>Insecta</taxon>
        <taxon>Pterygota</taxon>
        <taxon>Neoptera</taxon>
        <taxon>Endopterygota</taxon>
        <taxon>Hymenoptera</taxon>
        <taxon>Apocrita</taxon>
        <taxon>Proctotrupomorpha</taxon>
        <taxon>Chalcidoidea</taxon>
        <taxon>Aphelinidae</taxon>
        <taxon>Aphelininae</taxon>
        <taxon>Eretmocerus</taxon>
    </lineage>
</organism>
<evidence type="ECO:0000313" key="2">
    <source>
        <dbReference type="Proteomes" id="UP001239111"/>
    </source>
</evidence>
<dbReference type="Proteomes" id="UP001239111">
    <property type="component" value="Chromosome 1"/>
</dbReference>
<protein>
    <submittedName>
        <fullName evidence="1">Uncharacterized protein</fullName>
    </submittedName>
</protein>
<evidence type="ECO:0000313" key="1">
    <source>
        <dbReference type="EMBL" id="KAJ8681498.1"/>
    </source>
</evidence>
<comment type="caution">
    <text evidence="1">The sequence shown here is derived from an EMBL/GenBank/DDBJ whole genome shotgun (WGS) entry which is preliminary data.</text>
</comment>
<gene>
    <name evidence="1" type="ORF">QAD02_017290</name>
</gene>
<keyword evidence="2" id="KW-1185">Reference proteome</keyword>